<gene>
    <name evidence="3" type="ORF">MPPM_3220</name>
</gene>
<dbReference type="AlphaFoldDB" id="A0A160PGM0"/>
<feature type="transmembrane region" description="Helical" evidence="2">
    <location>
        <begin position="12"/>
        <end position="33"/>
    </location>
</feature>
<evidence type="ECO:0000256" key="2">
    <source>
        <dbReference type="SAM" id="Phobius"/>
    </source>
</evidence>
<organism evidence="3 4">
    <name type="scientific">Methylorubrum populi</name>
    <dbReference type="NCBI Taxonomy" id="223967"/>
    <lineage>
        <taxon>Bacteria</taxon>
        <taxon>Pseudomonadati</taxon>
        <taxon>Pseudomonadota</taxon>
        <taxon>Alphaproteobacteria</taxon>
        <taxon>Hyphomicrobiales</taxon>
        <taxon>Methylobacteriaceae</taxon>
        <taxon>Methylorubrum</taxon>
    </lineage>
</organism>
<evidence type="ECO:0000313" key="3">
    <source>
        <dbReference type="EMBL" id="BAU91825.1"/>
    </source>
</evidence>
<dbReference type="EMBL" id="AP014809">
    <property type="protein sequence ID" value="BAU91825.1"/>
    <property type="molecule type" value="Genomic_DNA"/>
</dbReference>
<accession>A0A160PGM0</accession>
<name>A0A160PGM0_9HYPH</name>
<evidence type="ECO:0008006" key="5">
    <source>
        <dbReference type="Google" id="ProtNLM"/>
    </source>
</evidence>
<proteinExistence type="predicted"/>
<evidence type="ECO:0000256" key="1">
    <source>
        <dbReference type="SAM" id="MobiDB-lite"/>
    </source>
</evidence>
<keyword evidence="2" id="KW-0812">Transmembrane</keyword>
<reference evidence="3 4" key="1">
    <citation type="journal article" date="2016" name="Genome Announc.">
        <title>Complete Genome Sequence of Methylobacterium populi P-1M, Isolated from Pink-Pigmented Household Biofilm.</title>
        <authorList>
            <person name="Morohoshi T."/>
            <person name="Ikeda T."/>
        </authorList>
    </citation>
    <scope>NUCLEOTIDE SEQUENCE [LARGE SCALE GENOMIC DNA]</scope>
    <source>
        <strain evidence="3 4">P-1M</strain>
    </source>
</reference>
<dbReference type="OrthoDB" id="8005700at2"/>
<keyword evidence="2" id="KW-1133">Transmembrane helix</keyword>
<keyword evidence="2" id="KW-0472">Membrane</keyword>
<dbReference type="Proteomes" id="UP000218288">
    <property type="component" value="Chromosome"/>
</dbReference>
<protein>
    <recommendedName>
        <fullName evidence="5">DUF2946 domain-containing protein</fullName>
    </recommendedName>
</protein>
<feature type="region of interest" description="Disordered" evidence="1">
    <location>
        <begin position="96"/>
        <end position="121"/>
    </location>
</feature>
<sequence length="121" mass="12775">MRERPHRSVSGRAIIGMIALYALVFQAFLTVLAPAEPRIDGLLCAEHAVTGEPAGDESQACGHRACCIQVQAANLLPPSRVAISLAAWPPRAAPLTRRSAESIHARAPPDQGISPRGPPTV</sequence>
<evidence type="ECO:0000313" key="4">
    <source>
        <dbReference type="Proteomes" id="UP000218288"/>
    </source>
</evidence>
<dbReference type="RefSeq" id="WP_096485878.1">
    <property type="nucleotide sequence ID" value="NZ_AP014809.1"/>
</dbReference>